<accession>A0A387BS08</accession>
<dbReference type="InterPro" id="IPR000182">
    <property type="entry name" value="GNAT_dom"/>
</dbReference>
<dbReference type="KEGG" id="lact:D7I46_09205"/>
<keyword evidence="3" id="KW-1185">Reference proteome</keyword>
<protein>
    <submittedName>
        <fullName evidence="2">N-acetyltransferase</fullName>
    </submittedName>
</protein>
<dbReference type="SUPFAM" id="SSF55729">
    <property type="entry name" value="Acyl-CoA N-acyltransferases (Nat)"/>
    <property type="match status" value="1"/>
</dbReference>
<dbReference type="Pfam" id="PF13302">
    <property type="entry name" value="Acetyltransf_3"/>
    <property type="match status" value="1"/>
</dbReference>
<feature type="domain" description="N-acetyltransferase" evidence="1">
    <location>
        <begin position="3"/>
        <end position="158"/>
    </location>
</feature>
<dbReference type="InterPro" id="IPR016181">
    <property type="entry name" value="Acyl_CoA_acyltransferase"/>
</dbReference>
<organism evidence="2 3">
    <name type="scientific">Lactococcus allomyrinae</name>
    <dbReference type="NCBI Taxonomy" id="2419773"/>
    <lineage>
        <taxon>Bacteria</taxon>
        <taxon>Bacillati</taxon>
        <taxon>Bacillota</taxon>
        <taxon>Bacilli</taxon>
        <taxon>Lactobacillales</taxon>
        <taxon>Streptococcaceae</taxon>
        <taxon>Lactococcus</taxon>
    </lineage>
</organism>
<evidence type="ECO:0000259" key="1">
    <source>
        <dbReference type="PROSITE" id="PS51186"/>
    </source>
</evidence>
<dbReference type="GO" id="GO:0016747">
    <property type="term" value="F:acyltransferase activity, transferring groups other than amino-acyl groups"/>
    <property type="evidence" value="ECO:0007669"/>
    <property type="project" value="InterPro"/>
</dbReference>
<dbReference type="Proteomes" id="UP000269374">
    <property type="component" value="Chromosome"/>
</dbReference>
<dbReference type="PANTHER" id="PTHR43328:SF1">
    <property type="entry name" value="N-ACETYLTRANSFERASE DOMAIN-CONTAINING PROTEIN"/>
    <property type="match status" value="1"/>
</dbReference>
<dbReference type="PANTHER" id="PTHR43328">
    <property type="entry name" value="ACETYLTRANSFERASE-RELATED"/>
    <property type="match status" value="1"/>
</dbReference>
<keyword evidence="2" id="KW-0808">Transferase</keyword>
<evidence type="ECO:0000313" key="2">
    <source>
        <dbReference type="EMBL" id="AYG01261.1"/>
    </source>
</evidence>
<dbReference type="Gene3D" id="3.40.630.30">
    <property type="match status" value="1"/>
</dbReference>
<dbReference type="PROSITE" id="PS51186">
    <property type="entry name" value="GNAT"/>
    <property type="match status" value="1"/>
</dbReference>
<reference evidence="2 3" key="1">
    <citation type="submission" date="2018-09" db="EMBL/GenBank/DDBJ databases">
        <title>Genome sequencing of strain 1JSPR-7.</title>
        <authorList>
            <person name="Heo J."/>
            <person name="Kim S.-J."/>
            <person name="Kwon S.-W."/>
        </authorList>
    </citation>
    <scope>NUCLEOTIDE SEQUENCE [LARGE SCALE GENOMIC DNA]</scope>
    <source>
        <strain evidence="2 3">1JSPR-7</strain>
    </source>
</reference>
<dbReference type="EMBL" id="CP032627">
    <property type="protein sequence ID" value="AYG01261.1"/>
    <property type="molecule type" value="Genomic_DNA"/>
</dbReference>
<proteinExistence type="predicted"/>
<evidence type="ECO:0000313" key="3">
    <source>
        <dbReference type="Proteomes" id="UP000269374"/>
    </source>
</evidence>
<dbReference type="AlphaFoldDB" id="A0A387BS08"/>
<sequence>MEISLRIMTKEDLSVYYSWQLDETSRFQAAFMPKEKSESFDEFSKNWEERLENSTINAYMITLDEKSVGMVGKYEQDELPEITYWIDRTFAGQGITTEAVRLLIERIKARPIFASVAFDNIASKRVLEKNGFVSTDSIVSYAPVRQNDIIECIYELEK</sequence>
<dbReference type="OrthoDB" id="9801656at2"/>
<name>A0A387BS08_9LACT</name>
<gene>
    <name evidence="2" type="ORF">D7I46_09205</name>
</gene>